<sequence length="203" mass="21611">MLAGRPAMNICVLGADHHPLTLAVAGAVVGDLASNGGWTDPGHGVQLARQTLRQCRSLVWHRQLFGLQQPEPSFGRRWLSLLPSRTFLSQLGDDDLTPLPATVPTSAGELLYVGGPVGPELERALSATQAHRIEVGTTVRAPYRTKGSIELTALTPPQLIDAPARSCRTCDAGLVDGWCAFCNQRTDGPSMINSEQPVSVPTA</sequence>
<dbReference type="RefSeq" id="WP_143986577.1">
    <property type="nucleotide sequence ID" value="NZ_CP041692.1"/>
</dbReference>
<name>A0A516PZL8_9ACTN</name>
<protein>
    <submittedName>
        <fullName evidence="1">Uncharacterized protein</fullName>
    </submittedName>
</protein>
<dbReference type="OrthoDB" id="4281577at2"/>
<dbReference type="Proteomes" id="UP000319263">
    <property type="component" value="Chromosome"/>
</dbReference>
<organism evidence="1 2">
    <name type="scientific">Microlunatus elymi</name>
    <dbReference type="NCBI Taxonomy" id="2596828"/>
    <lineage>
        <taxon>Bacteria</taxon>
        <taxon>Bacillati</taxon>
        <taxon>Actinomycetota</taxon>
        <taxon>Actinomycetes</taxon>
        <taxon>Propionibacteriales</taxon>
        <taxon>Propionibacteriaceae</taxon>
        <taxon>Microlunatus</taxon>
    </lineage>
</organism>
<gene>
    <name evidence="1" type="ORF">FOE78_12455</name>
</gene>
<dbReference type="AlphaFoldDB" id="A0A516PZL8"/>
<evidence type="ECO:0000313" key="2">
    <source>
        <dbReference type="Proteomes" id="UP000319263"/>
    </source>
</evidence>
<accession>A0A516PZL8</accession>
<reference evidence="1 2" key="1">
    <citation type="submission" date="2019-07" db="EMBL/GenBank/DDBJ databases">
        <title>Microlunatus dokdonensis sp. nov. isolated from the rhizospheric soil of the wild plant Elymus tsukushiensis.</title>
        <authorList>
            <person name="Ghim S.-Y."/>
            <person name="Hwang Y.-J."/>
            <person name="Son J.-S."/>
            <person name="Shin J.-H."/>
        </authorList>
    </citation>
    <scope>NUCLEOTIDE SEQUENCE [LARGE SCALE GENOMIC DNA]</scope>
    <source>
        <strain evidence="1 2">KUDC0627</strain>
    </source>
</reference>
<keyword evidence="2" id="KW-1185">Reference proteome</keyword>
<proteinExistence type="predicted"/>
<dbReference type="EMBL" id="CP041692">
    <property type="protein sequence ID" value="QDP96614.1"/>
    <property type="molecule type" value="Genomic_DNA"/>
</dbReference>
<dbReference type="KEGG" id="mik:FOE78_12455"/>
<evidence type="ECO:0000313" key="1">
    <source>
        <dbReference type="EMBL" id="QDP96614.1"/>
    </source>
</evidence>